<reference evidence="2 3" key="1">
    <citation type="submission" date="2020-08" db="EMBL/GenBank/DDBJ databases">
        <title>Genomic Encyclopedia of Type Strains, Phase IV (KMG-IV): sequencing the most valuable type-strain genomes for metagenomic binning, comparative biology and taxonomic classification.</title>
        <authorList>
            <person name="Goeker M."/>
        </authorList>
    </citation>
    <scope>NUCLEOTIDE SEQUENCE [LARGE SCALE GENOMIC DNA]</scope>
    <source>
        <strain evidence="2 3">DSM 102255</strain>
    </source>
</reference>
<dbReference type="EMBL" id="JACIJP010000003">
    <property type="protein sequence ID" value="MBB6124435.1"/>
    <property type="molecule type" value="Genomic_DNA"/>
</dbReference>
<dbReference type="Gene3D" id="3.40.630.30">
    <property type="match status" value="1"/>
</dbReference>
<organism evidence="2 3">
    <name type="scientific">Sphingobium subterraneum</name>
    <dbReference type="NCBI Taxonomy" id="627688"/>
    <lineage>
        <taxon>Bacteria</taxon>
        <taxon>Pseudomonadati</taxon>
        <taxon>Pseudomonadota</taxon>
        <taxon>Alphaproteobacteria</taxon>
        <taxon>Sphingomonadales</taxon>
        <taxon>Sphingomonadaceae</taxon>
        <taxon>Sphingobium</taxon>
    </lineage>
</organism>
<evidence type="ECO:0000313" key="3">
    <source>
        <dbReference type="Proteomes" id="UP000552700"/>
    </source>
</evidence>
<dbReference type="SUPFAM" id="SSF55729">
    <property type="entry name" value="Acyl-CoA N-acyltransferases (Nat)"/>
    <property type="match status" value="1"/>
</dbReference>
<evidence type="ECO:0000259" key="1">
    <source>
        <dbReference type="PROSITE" id="PS51186"/>
    </source>
</evidence>
<dbReference type="RefSeq" id="WP_184080519.1">
    <property type="nucleotide sequence ID" value="NZ_JACIJP010000003.1"/>
</dbReference>
<accession>A0A841J7D0</accession>
<feature type="domain" description="N-acetyltransferase" evidence="1">
    <location>
        <begin position="35"/>
        <end position="187"/>
    </location>
</feature>
<dbReference type="GO" id="GO:0016747">
    <property type="term" value="F:acyltransferase activity, transferring groups other than amino-acyl groups"/>
    <property type="evidence" value="ECO:0007669"/>
    <property type="project" value="InterPro"/>
</dbReference>
<proteinExistence type="predicted"/>
<protein>
    <submittedName>
        <fullName evidence="2">Acetyltransferase</fullName>
    </submittedName>
</protein>
<gene>
    <name evidence="2" type="ORF">FHS92_002180</name>
</gene>
<dbReference type="PROSITE" id="PS51186">
    <property type="entry name" value="GNAT"/>
    <property type="match status" value="1"/>
</dbReference>
<evidence type="ECO:0000313" key="2">
    <source>
        <dbReference type="EMBL" id="MBB6124435.1"/>
    </source>
</evidence>
<dbReference type="InterPro" id="IPR000182">
    <property type="entry name" value="GNAT_dom"/>
</dbReference>
<keyword evidence="3" id="KW-1185">Reference proteome</keyword>
<dbReference type="InterPro" id="IPR016181">
    <property type="entry name" value="Acyl_CoA_acyltransferase"/>
</dbReference>
<dbReference type="CDD" id="cd04301">
    <property type="entry name" value="NAT_SF"/>
    <property type="match status" value="1"/>
</dbReference>
<dbReference type="AlphaFoldDB" id="A0A841J7D0"/>
<name>A0A841J7D0_9SPHN</name>
<sequence length="197" mass="21874">MSGADFALPADPLPDCLPGEPDWKGYLTTRSGFEFFVRPATSGDQAALARFFDHVTPADLRFRFLSSVQRVGQDQLEAMTDYDHRTTENFLAYDKDRTTVFAAAMLVADPALERAEVAMAIVPDYKNRGASWTLLEHVSRFARAKGIKTLEAIESRDNHAAIELEREMGFTVTSCPGDATLMLVTARLEDATQPPRK</sequence>
<dbReference type="Pfam" id="PF00583">
    <property type="entry name" value="Acetyltransf_1"/>
    <property type="match status" value="1"/>
</dbReference>
<comment type="caution">
    <text evidence="2">The sequence shown here is derived from an EMBL/GenBank/DDBJ whole genome shotgun (WGS) entry which is preliminary data.</text>
</comment>
<keyword evidence="2" id="KW-0808">Transferase</keyword>
<dbReference type="Proteomes" id="UP000552700">
    <property type="component" value="Unassembled WGS sequence"/>
</dbReference>